<dbReference type="Proteomes" id="UP000515135">
    <property type="component" value="Unplaced"/>
</dbReference>
<dbReference type="Gene3D" id="2.120.10.30">
    <property type="entry name" value="TolB, C-terminal domain"/>
    <property type="match status" value="2"/>
</dbReference>
<dbReference type="FunFam" id="2.40.10.500:FF:000001">
    <property type="entry name" value="tripartite motif-containing protein 3-like"/>
    <property type="match status" value="1"/>
</dbReference>
<dbReference type="SUPFAM" id="SSF101898">
    <property type="entry name" value="NHL repeat"/>
    <property type="match status" value="1"/>
</dbReference>
<dbReference type="FunFam" id="2.120.10.30:FF:000096">
    <property type="entry name" value="Uncharacterized protein"/>
    <property type="match status" value="1"/>
</dbReference>
<dbReference type="PROSITE" id="PS51125">
    <property type="entry name" value="NHL"/>
    <property type="match status" value="3"/>
</dbReference>
<dbReference type="GeneID" id="109464986"/>
<dbReference type="InterPro" id="IPR050952">
    <property type="entry name" value="TRIM-NHL_E3_ligases"/>
</dbReference>
<evidence type="ECO:0000313" key="4">
    <source>
        <dbReference type="Proteomes" id="UP000515135"/>
    </source>
</evidence>
<evidence type="ECO:0000256" key="2">
    <source>
        <dbReference type="PROSITE-ProRule" id="PRU00504"/>
    </source>
</evidence>
<dbReference type="RefSeq" id="XP_019617662.1">
    <property type="nucleotide sequence ID" value="XM_019762103.1"/>
</dbReference>
<feature type="repeat" description="NHL" evidence="2">
    <location>
        <begin position="218"/>
        <end position="261"/>
    </location>
</feature>
<keyword evidence="4" id="KW-1185">Reference proteome</keyword>
<feature type="repeat" description="NHL" evidence="2">
    <location>
        <begin position="41"/>
        <end position="77"/>
    </location>
</feature>
<dbReference type="GO" id="GO:0000209">
    <property type="term" value="P:protein polyubiquitination"/>
    <property type="evidence" value="ECO:0007669"/>
    <property type="project" value="TreeGrafter"/>
</dbReference>
<accession>A0A6P4YFW1</accession>
<reference evidence="5" key="1">
    <citation type="submission" date="2025-08" db="UniProtKB">
        <authorList>
            <consortium name="RefSeq"/>
        </authorList>
    </citation>
    <scope>IDENTIFICATION</scope>
    <source>
        <tissue evidence="5">Gonad</tissue>
    </source>
</reference>
<dbReference type="GO" id="GO:0061630">
    <property type="term" value="F:ubiquitin protein ligase activity"/>
    <property type="evidence" value="ECO:0007669"/>
    <property type="project" value="TreeGrafter"/>
</dbReference>
<dbReference type="PANTHER" id="PTHR24104:SF50">
    <property type="entry name" value="SMP-30_GLUCONOLACTONASE_LRE-LIKE REGION DOMAIN-CONTAINING PROTEIN"/>
    <property type="match status" value="1"/>
</dbReference>
<evidence type="ECO:0000313" key="5">
    <source>
        <dbReference type="RefSeq" id="XP_019617662.1"/>
    </source>
</evidence>
<dbReference type="InterPro" id="IPR011042">
    <property type="entry name" value="6-blade_b-propeller_TolB-like"/>
</dbReference>
<dbReference type="GO" id="GO:0043161">
    <property type="term" value="P:proteasome-mediated ubiquitin-dependent protein catabolic process"/>
    <property type="evidence" value="ECO:0007669"/>
    <property type="project" value="TreeGrafter"/>
</dbReference>
<feature type="region of interest" description="Disordered" evidence="3">
    <location>
        <begin position="1"/>
        <end position="21"/>
    </location>
</feature>
<name>A0A6P4YFW1_BRABE</name>
<dbReference type="Pfam" id="PF01436">
    <property type="entry name" value="NHL"/>
    <property type="match status" value="3"/>
</dbReference>
<dbReference type="KEGG" id="bbel:109464986"/>
<dbReference type="CDD" id="cd05819">
    <property type="entry name" value="NHL"/>
    <property type="match status" value="1"/>
</dbReference>
<dbReference type="PANTHER" id="PTHR24104">
    <property type="entry name" value="E3 UBIQUITIN-PROTEIN LIGASE NHLRC1-RELATED"/>
    <property type="match status" value="1"/>
</dbReference>
<dbReference type="AlphaFoldDB" id="A0A6P4YFW1"/>
<keyword evidence="1" id="KW-0677">Repeat</keyword>
<sequence>MAAPVNVQAEQKRPTSAVTEAAAPRTTGVFRQGKITYGGMGSEPGKFLGPCSIVVSSGNEIFVADTGNRRVQVHTTEGVYLRNFPTVVPSTEDKDMRPYDVSMDGNGTLWVVGSGESADHVVQYSTDGTAMTQFHLQKSSEYRGIAVDMRNNHILVTDAERGEVEVFRPDGSLVRRFGHPGGEMSRPRYITVDGEGNILVSDWNTNYVYMYDESGKFVLKFGGQGSGEGQLRFPRGICTDRLGHIIVADRENKRVQMFTRHGEYIRTFETGLEPEGVAVGQEGQLVVTDFYNDSVTIFPSYL</sequence>
<protein>
    <submittedName>
        <fullName evidence="5">E3 ubiquitin-protein ligase TRIM71-like</fullName>
    </submittedName>
</protein>
<dbReference type="InterPro" id="IPR001258">
    <property type="entry name" value="NHL_repeat"/>
</dbReference>
<proteinExistence type="predicted"/>
<organism evidence="4 5">
    <name type="scientific">Branchiostoma belcheri</name>
    <name type="common">Amphioxus</name>
    <dbReference type="NCBI Taxonomy" id="7741"/>
    <lineage>
        <taxon>Eukaryota</taxon>
        <taxon>Metazoa</taxon>
        <taxon>Chordata</taxon>
        <taxon>Cephalochordata</taxon>
        <taxon>Leptocardii</taxon>
        <taxon>Amphioxiformes</taxon>
        <taxon>Branchiostomatidae</taxon>
        <taxon>Branchiostoma</taxon>
    </lineage>
</organism>
<feature type="repeat" description="NHL" evidence="2">
    <location>
        <begin position="274"/>
        <end position="301"/>
    </location>
</feature>
<gene>
    <name evidence="5" type="primary">LOC109464986</name>
</gene>
<evidence type="ECO:0000256" key="3">
    <source>
        <dbReference type="SAM" id="MobiDB-lite"/>
    </source>
</evidence>
<evidence type="ECO:0000256" key="1">
    <source>
        <dbReference type="ARBA" id="ARBA00022737"/>
    </source>
</evidence>
<dbReference type="OrthoDB" id="9977191at2759"/>